<dbReference type="AlphaFoldDB" id="I3D0M1"/>
<dbReference type="GO" id="GO:0019752">
    <property type="term" value="P:carboxylic acid metabolic process"/>
    <property type="evidence" value="ECO:0007669"/>
    <property type="project" value="UniProtKB-ARBA"/>
</dbReference>
<organism evidence="4 5">
    <name type="scientific">Candidatus Nitrosopumilus salarius BD31</name>
    <dbReference type="NCBI Taxonomy" id="859350"/>
    <lineage>
        <taxon>Archaea</taxon>
        <taxon>Nitrososphaerota</taxon>
        <taxon>Nitrososphaeria</taxon>
        <taxon>Nitrosopumilales</taxon>
        <taxon>Nitrosopumilaceae</taxon>
        <taxon>Nitrosopumilus</taxon>
    </lineage>
</organism>
<gene>
    <name evidence="4" type="ORF">BD31_I1133</name>
</gene>
<dbReference type="InterPro" id="IPR051121">
    <property type="entry name" value="FAH"/>
</dbReference>
<dbReference type="PATRIC" id="fig|859350.6.peg.1652"/>
<comment type="caution">
    <text evidence="4">The sequence shown here is derived from an EMBL/GenBank/DDBJ whole genome shotgun (WGS) entry which is preliminary data.</text>
</comment>
<name>I3D0M1_9ARCH</name>
<dbReference type="GO" id="GO:0016853">
    <property type="term" value="F:isomerase activity"/>
    <property type="evidence" value="ECO:0007669"/>
    <property type="project" value="UniProtKB-ARBA"/>
</dbReference>
<protein>
    <submittedName>
        <fullName evidence="4">FAH family protein</fullName>
    </submittedName>
</protein>
<accession>I3D0M1</accession>
<dbReference type="Pfam" id="PF01557">
    <property type="entry name" value="FAA_hydrolase"/>
    <property type="match status" value="1"/>
</dbReference>
<evidence type="ECO:0000256" key="2">
    <source>
        <dbReference type="ARBA" id="ARBA00022723"/>
    </source>
</evidence>
<evidence type="ECO:0000313" key="4">
    <source>
        <dbReference type="EMBL" id="EIJ65264.1"/>
    </source>
</evidence>
<dbReference type="Proteomes" id="UP000003423">
    <property type="component" value="Unassembled WGS sequence"/>
</dbReference>
<sequence length="289" mass="32450">MKIARLLHDNNETYGFIKGDKVSTKDEITYLTGVPIPQNVKDFLFDGWYDEIKNKINNLPYEENISKYKLLAPIPNPNKIICLAFNYIDHAKEQGLEPPEDPALVIKPRTALNNTESDIICPDFVTQLDYEVELAMIIGKNCKNVSINDASKAIFGYMIFNDVSARDIQFKDKQFTRGKSFDSFAPCGPWITTADEINDVQNLKMTTKVNGNLRQSSSTSNMFIKIPEIVSKISQVMTLEKGDIISTGTPAGVMLNKPNAVFLKDGDEIEMEIEDLGVLKNTVRVIKSN</sequence>
<proteinExistence type="inferred from homology"/>
<dbReference type="InterPro" id="IPR036663">
    <property type="entry name" value="Fumarylacetoacetase_C_sf"/>
</dbReference>
<dbReference type="GO" id="GO:0046872">
    <property type="term" value="F:metal ion binding"/>
    <property type="evidence" value="ECO:0007669"/>
    <property type="project" value="UniProtKB-KW"/>
</dbReference>
<dbReference type="InterPro" id="IPR011234">
    <property type="entry name" value="Fumarylacetoacetase-like_C"/>
</dbReference>
<evidence type="ECO:0000313" key="5">
    <source>
        <dbReference type="Proteomes" id="UP000003423"/>
    </source>
</evidence>
<keyword evidence="5" id="KW-1185">Reference proteome</keyword>
<dbReference type="PANTHER" id="PTHR42796">
    <property type="entry name" value="FUMARYLACETOACETATE HYDROLASE DOMAIN-CONTAINING PROTEIN 2A-RELATED"/>
    <property type="match status" value="1"/>
</dbReference>
<evidence type="ECO:0000256" key="1">
    <source>
        <dbReference type="ARBA" id="ARBA00010211"/>
    </source>
</evidence>
<dbReference type="FunFam" id="3.90.850.10:FF:000002">
    <property type="entry name" value="2-hydroxyhepta-2,4-diene-1,7-dioate isomerase"/>
    <property type="match status" value="1"/>
</dbReference>
<dbReference type="PANTHER" id="PTHR42796:SF4">
    <property type="entry name" value="FUMARYLACETOACETATE HYDROLASE DOMAIN-CONTAINING PROTEIN 2A"/>
    <property type="match status" value="1"/>
</dbReference>
<dbReference type="RefSeq" id="WP_008300963.1">
    <property type="nucleotide sequence ID" value="NZ_AEXL02000135.1"/>
</dbReference>
<evidence type="ECO:0000259" key="3">
    <source>
        <dbReference type="Pfam" id="PF01557"/>
    </source>
</evidence>
<dbReference type="Gene3D" id="3.90.850.10">
    <property type="entry name" value="Fumarylacetoacetase-like, C-terminal domain"/>
    <property type="match status" value="1"/>
</dbReference>
<feature type="domain" description="Fumarylacetoacetase-like C-terminal" evidence="3">
    <location>
        <begin position="79"/>
        <end position="284"/>
    </location>
</feature>
<reference evidence="4 5" key="1">
    <citation type="journal article" date="2012" name="J. Bacteriol.">
        <title>Genome sequence of "Candidatus Nitrosopumilus salaria" BD31, an ammonia-oxidizing archaeon from the San Francisco Bay estuary.</title>
        <authorList>
            <person name="Mosier A.C."/>
            <person name="Allen E.E."/>
            <person name="Kim M."/>
            <person name="Ferriera S."/>
            <person name="Francis C.A."/>
        </authorList>
    </citation>
    <scope>NUCLEOTIDE SEQUENCE [LARGE SCALE GENOMIC DNA]</scope>
    <source>
        <strain evidence="4 5">BD31</strain>
    </source>
</reference>
<dbReference type="OrthoDB" id="6242at2157"/>
<keyword evidence="2" id="KW-0479">Metal-binding</keyword>
<dbReference type="EMBL" id="AEXL02000135">
    <property type="protein sequence ID" value="EIJ65264.1"/>
    <property type="molecule type" value="Genomic_DNA"/>
</dbReference>
<comment type="similarity">
    <text evidence="1">Belongs to the FAH family.</text>
</comment>
<dbReference type="SUPFAM" id="SSF56529">
    <property type="entry name" value="FAH"/>
    <property type="match status" value="1"/>
</dbReference>